<name>A0A7T8KF21_CALRO</name>
<evidence type="ECO:0000313" key="1">
    <source>
        <dbReference type="EMBL" id="QQP54732.1"/>
    </source>
</evidence>
<keyword evidence="2" id="KW-1185">Reference proteome</keyword>
<dbReference type="EMBL" id="CP045894">
    <property type="protein sequence ID" value="QQP54732.1"/>
    <property type="molecule type" value="Genomic_DNA"/>
</dbReference>
<sequence length="58" mass="7063">EEEMRRKVRVERNPHQRLRNLSQCKYSYGKKLTKIKQNGEVITDPETILQLFHCTYQK</sequence>
<organism evidence="1 2">
    <name type="scientific">Caligus rogercresseyi</name>
    <name type="common">Sea louse</name>
    <dbReference type="NCBI Taxonomy" id="217165"/>
    <lineage>
        <taxon>Eukaryota</taxon>
        <taxon>Metazoa</taxon>
        <taxon>Ecdysozoa</taxon>
        <taxon>Arthropoda</taxon>
        <taxon>Crustacea</taxon>
        <taxon>Multicrustacea</taxon>
        <taxon>Hexanauplia</taxon>
        <taxon>Copepoda</taxon>
        <taxon>Siphonostomatoida</taxon>
        <taxon>Caligidae</taxon>
        <taxon>Caligus</taxon>
    </lineage>
</organism>
<reference evidence="2" key="1">
    <citation type="submission" date="2021-01" db="EMBL/GenBank/DDBJ databases">
        <title>Caligus Genome Assembly.</title>
        <authorList>
            <person name="Gallardo-Escarate C."/>
        </authorList>
    </citation>
    <scope>NUCLEOTIDE SEQUENCE [LARGE SCALE GENOMIC DNA]</scope>
</reference>
<gene>
    <name evidence="1" type="ORF">FKW44_007656</name>
</gene>
<evidence type="ECO:0000313" key="2">
    <source>
        <dbReference type="Proteomes" id="UP000595437"/>
    </source>
</evidence>
<feature type="non-terminal residue" evidence="1">
    <location>
        <position position="58"/>
    </location>
</feature>
<feature type="non-terminal residue" evidence="1">
    <location>
        <position position="1"/>
    </location>
</feature>
<accession>A0A7T8KF21</accession>
<protein>
    <submittedName>
        <fullName evidence="1">Uncharacterized protein</fullName>
    </submittedName>
</protein>
<dbReference type="Proteomes" id="UP000595437">
    <property type="component" value="Chromosome 5"/>
</dbReference>
<proteinExistence type="predicted"/>
<dbReference type="AlphaFoldDB" id="A0A7T8KF21"/>